<accession>A0A918CLY9</accession>
<evidence type="ECO:0000313" key="2">
    <source>
        <dbReference type="Proteomes" id="UP000603865"/>
    </source>
</evidence>
<dbReference type="EMBL" id="BMQL01000052">
    <property type="protein sequence ID" value="GGR31402.1"/>
    <property type="molecule type" value="Genomic_DNA"/>
</dbReference>
<dbReference type="Proteomes" id="UP000603865">
    <property type="component" value="Unassembled WGS sequence"/>
</dbReference>
<evidence type="ECO:0000313" key="1">
    <source>
        <dbReference type="EMBL" id="GGR31402.1"/>
    </source>
</evidence>
<comment type="caution">
    <text evidence="1">The sequence shown here is derived from an EMBL/GenBank/DDBJ whole genome shotgun (WGS) entry which is preliminary data.</text>
</comment>
<gene>
    <name evidence="1" type="ORF">GCM10008957_47640</name>
</gene>
<keyword evidence="2" id="KW-1185">Reference proteome</keyword>
<proteinExistence type="predicted"/>
<reference evidence="1" key="2">
    <citation type="submission" date="2020-09" db="EMBL/GenBank/DDBJ databases">
        <authorList>
            <person name="Sun Q."/>
            <person name="Ohkuma M."/>
        </authorList>
    </citation>
    <scope>NUCLEOTIDE SEQUENCE</scope>
    <source>
        <strain evidence="1">JCM 31311</strain>
    </source>
</reference>
<organism evidence="1 2">
    <name type="scientific">Deinococcus ruber</name>
    <dbReference type="NCBI Taxonomy" id="1848197"/>
    <lineage>
        <taxon>Bacteria</taxon>
        <taxon>Thermotogati</taxon>
        <taxon>Deinococcota</taxon>
        <taxon>Deinococci</taxon>
        <taxon>Deinococcales</taxon>
        <taxon>Deinococcaceae</taxon>
        <taxon>Deinococcus</taxon>
    </lineage>
</organism>
<sequence length="57" mass="6398">MTDAERLTVLEQQVADLTEHLNRVTALVTTLVEERNATLEALAEAERTGEYGRLRTV</sequence>
<dbReference type="AlphaFoldDB" id="A0A918CLY9"/>
<reference evidence="1" key="1">
    <citation type="journal article" date="2014" name="Int. J. Syst. Evol. Microbiol.">
        <title>Complete genome sequence of Corynebacterium casei LMG S-19264T (=DSM 44701T), isolated from a smear-ripened cheese.</title>
        <authorList>
            <consortium name="US DOE Joint Genome Institute (JGI-PGF)"/>
            <person name="Walter F."/>
            <person name="Albersmeier A."/>
            <person name="Kalinowski J."/>
            <person name="Ruckert C."/>
        </authorList>
    </citation>
    <scope>NUCLEOTIDE SEQUENCE</scope>
    <source>
        <strain evidence="1">JCM 31311</strain>
    </source>
</reference>
<name>A0A918CLY9_9DEIO</name>
<protein>
    <submittedName>
        <fullName evidence="1">Uncharacterized protein</fullName>
    </submittedName>
</protein>
<dbReference type="RefSeq" id="WP_189093019.1">
    <property type="nucleotide sequence ID" value="NZ_BMQL01000052.1"/>
</dbReference>